<dbReference type="RefSeq" id="WP_263002774.1">
    <property type="nucleotide sequence ID" value="NZ_JAOTEM010000002.1"/>
</dbReference>
<comment type="caution">
    <text evidence="3">The sequence shown here is derived from an EMBL/GenBank/DDBJ whole genome shotgun (WGS) entry which is preliminary data.</text>
</comment>
<dbReference type="SUPFAM" id="SSF82171">
    <property type="entry name" value="DPP6 N-terminal domain-like"/>
    <property type="match status" value="1"/>
</dbReference>
<dbReference type="InterPro" id="IPR026444">
    <property type="entry name" value="Secre_tail"/>
</dbReference>
<reference evidence="4" key="1">
    <citation type="submission" date="2023-07" db="EMBL/GenBank/DDBJ databases">
        <title>Chryseobacterium sp. strain PBS4-4 Genome sequencing and assembly.</title>
        <authorList>
            <person name="Jung Y."/>
        </authorList>
    </citation>
    <scope>NUCLEOTIDE SEQUENCE [LARGE SCALE GENOMIC DNA]</scope>
    <source>
        <strain evidence="4">PBS4-4</strain>
    </source>
</reference>
<evidence type="ECO:0000313" key="3">
    <source>
        <dbReference type="EMBL" id="MCU7617326.1"/>
    </source>
</evidence>
<protein>
    <submittedName>
        <fullName evidence="3">T9SS type A sorting domain-containing protein</fullName>
    </submittedName>
</protein>
<feature type="domain" description="Secretion system C-terminal sorting" evidence="2">
    <location>
        <begin position="618"/>
        <end position="684"/>
    </location>
</feature>
<gene>
    <name evidence="3" type="ORF">NZ698_08955</name>
</gene>
<dbReference type="Proteomes" id="UP001208649">
    <property type="component" value="Unassembled WGS sequence"/>
</dbReference>
<dbReference type="Pfam" id="PF18962">
    <property type="entry name" value="Por_Secre_tail"/>
    <property type="match status" value="1"/>
</dbReference>
<evidence type="ECO:0000256" key="1">
    <source>
        <dbReference type="ARBA" id="ARBA00022729"/>
    </source>
</evidence>
<name>A0ABT2W547_9FLAO</name>
<sequence>MFRNLYCKIAKISLGIITLTGSMFYAQQWQDVGAATISAGASSFNNLVIDAQGNYYVSYYDLSVSKGSVQKFNGSSWSHLGGSAGITSSFATFNSLSISPSGNNIYYTNQGTGLEVRQFNGTSWTQLTSPTTSTINYQASAVSPANTLFTYSTHNSGTVQRYVNGTWEQVGNTGFSTGAMFAEMVIGSNNKIYTCNVSSGVRVYENSTTATSTDNWTLVGGSIIDAASSSEQYTSDIAIDANNNLYVAYVSNTAGGQKLNVKKFNGTSWFQIGAANFSTGRVQHVAIAVTPSGDPYVVASRWENDDMLKNTAYKFDTTTQAWVTFGGTFISDGQATYNDVAIDKVNNYLVLSYSQSGVKVKRISIPATTTTPTCNNTDPGTTPGDTGCVTFNYKGQSVVYTTVRGADGKIWLQQNLGSSQVATSMADSDSYGDLFQWGRWDDGHQVRNSPTTTVPSANNPAGLNGITSFILGTGPSWWSTNASSDSWNGANSAAVTSAVGIDPCKAIGAGWKLPSQADWVTAVNAEGMGSAATAYSSKLKLPAAGYRSQSSGGFTYVGERGYYWSGDIAVSGGKYLYNSTALANPNSGGPRAQGQSVRCIKDITGLSTTDIRKASLGVYPNPTNRILNIKTDSNVENINVTNIVGQKINVQFKNNQINMNGLPNGIYIVELQLEDGQKISKKIIKN</sequence>
<dbReference type="EMBL" id="JAOTEM010000002">
    <property type="protein sequence ID" value="MCU7617326.1"/>
    <property type="molecule type" value="Genomic_DNA"/>
</dbReference>
<keyword evidence="1" id="KW-0732">Signal</keyword>
<organism evidence="3 4">
    <name type="scientific">Chryseobacterium edaphi</name>
    <dbReference type="NCBI Taxonomy" id="2976532"/>
    <lineage>
        <taxon>Bacteria</taxon>
        <taxon>Pseudomonadati</taxon>
        <taxon>Bacteroidota</taxon>
        <taxon>Flavobacteriia</taxon>
        <taxon>Flavobacteriales</taxon>
        <taxon>Weeksellaceae</taxon>
        <taxon>Chryseobacterium group</taxon>
        <taxon>Chryseobacterium</taxon>
    </lineage>
</organism>
<accession>A0ABT2W547</accession>
<keyword evidence="4" id="KW-1185">Reference proteome</keyword>
<dbReference type="NCBIfam" id="TIGR04183">
    <property type="entry name" value="Por_Secre_tail"/>
    <property type="match status" value="1"/>
</dbReference>
<evidence type="ECO:0000313" key="4">
    <source>
        <dbReference type="Proteomes" id="UP001208649"/>
    </source>
</evidence>
<proteinExistence type="predicted"/>
<evidence type="ECO:0000259" key="2">
    <source>
        <dbReference type="Pfam" id="PF18962"/>
    </source>
</evidence>